<organism evidence="1 2">
    <name type="scientific">Fusarium kuroshium</name>
    <dbReference type="NCBI Taxonomy" id="2010991"/>
    <lineage>
        <taxon>Eukaryota</taxon>
        <taxon>Fungi</taxon>
        <taxon>Dikarya</taxon>
        <taxon>Ascomycota</taxon>
        <taxon>Pezizomycotina</taxon>
        <taxon>Sordariomycetes</taxon>
        <taxon>Hypocreomycetidae</taxon>
        <taxon>Hypocreales</taxon>
        <taxon>Nectriaceae</taxon>
        <taxon>Fusarium</taxon>
        <taxon>Fusarium solani species complex</taxon>
    </lineage>
</organism>
<dbReference type="EMBL" id="NKUJ01000046">
    <property type="protein sequence ID" value="RMJ16518.1"/>
    <property type="molecule type" value="Genomic_DNA"/>
</dbReference>
<proteinExistence type="predicted"/>
<comment type="caution">
    <text evidence="1">The sequence shown here is derived from an EMBL/GenBank/DDBJ whole genome shotgun (WGS) entry which is preliminary data.</text>
</comment>
<keyword evidence="2" id="KW-1185">Reference proteome</keyword>
<dbReference type="Proteomes" id="UP000277212">
    <property type="component" value="Unassembled WGS sequence"/>
</dbReference>
<dbReference type="OrthoDB" id="5333491at2759"/>
<dbReference type="AlphaFoldDB" id="A0A3M2SG72"/>
<protein>
    <recommendedName>
        <fullName evidence="3">F-box domain-containing protein</fullName>
    </recommendedName>
</protein>
<evidence type="ECO:0000313" key="2">
    <source>
        <dbReference type="Proteomes" id="UP000277212"/>
    </source>
</evidence>
<gene>
    <name evidence="1" type="ORF">CDV36_003824</name>
</gene>
<reference evidence="1 2" key="1">
    <citation type="submission" date="2017-06" db="EMBL/GenBank/DDBJ databases">
        <title>Comparative genomic analysis of Ambrosia Fusariam Clade fungi.</title>
        <authorList>
            <person name="Stajich J.E."/>
            <person name="Carrillo J."/>
            <person name="Kijimoto T."/>
            <person name="Eskalen A."/>
            <person name="O'Donnell K."/>
            <person name="Kasson M."/>
        </authorList>
    </citation>
    <scope>NUCLEOTIDE SEQUENCE [LARGE SCALE GENOMIC DNA]</scope>
    <source>
        <strain evidence="1">UCR3666</strain>
    </source>
</reference>
<accession>A0A3M2SG72</accession>
<evidence type="ECO:0008006" key="3">
    <source>
        <dbReference type="Google" id="ProtNLM"/>
    </source>
</evidence>
<sequence length="516" mass="59704">MDTLPQDIIDHIVSYLFARKFKPRKPYSYLHHHLSRAQLATVSRRLQTAVERWTFRDIRINSDELEKFIQLLTPARRTFLAGLEFIPILPSYKEAAGTRAESPAERAANDESYTQAMQSLLETLKTWEEEDPHSVNYLLKLSINLPKSPSDRAWQGVFPQWGSILPKGFCIYEGRYLHSYIDLLRLEQLPEVNRVKHLVMKRPDKKRMYRNFCPKVPFMLASKMPNLESVNFSMDDTEERFHDLRVHNRQEAADSLRRLSLPRLKSARLDFWHRRYRHEGAVPPRLHRVGMPDPLSAAICDFSMNLVDLELSGIFDASLLRPLNSVVWPKLQILRIKLEPVTPSGEWYFLESHPSNDPMVNRPSSEITHKNLHEESFSFRRESAYAGQSIACISIFRGRVNEKALAPVIEAYADALSSMPKLRKAKLICNLDLKDETLSEPLSFQIAYFAPGEYSKSGRVDVNYNNRQLVTSLLGWVPSPDLMAKLRGIQDEYRVEPMKMMDVGDSFEKKMEALQI</sequence>
<dbReference type="STRING" id="2010991.A0A3M2SG72"/>
<name>A0A3M2SG72_9HYPO</name>
<evidence type="ECO:0000313" key="1">
    <source>
        <dbReference type="EMBL" id="RMJ16518.1"/>
    </source>
</evidence>